<evidence type="ECO:0000256" key="1">
    <source>
        <dbReference type="SAM" id="MobiDB-lite"/>
    </source>
</evidence>
<dbReference type="AlphaFoldDB" id="A0A8S9P7V0"/>
<evidence type="ECO:0000313" key="2">
    <source>
        <dbReference type="EMBL" id="KAF3511005.1"/>
    </source>
</evidence>
<evidence type="ECO:0000313" key="3">
    <source>
        <dbReference type="Proteomes" id="UP000712600"/>
    </source>
</evidence>
<reference evidence="2" key="1">
    <citation type="submission" date="2019-12" db="EMBL/GenBank/DDBJ databases">
        <title>Genome sequencing and annotation of Brassica cretica.</title>
        <authorList>
            <person name="Studholme D.J."/>
            <person name="Sarris P."/>
        </authorList>
    </citation>
    <scope>NUCLEOTIDE SEQUENCE</scope>
    <source>
        <strain evidence="2">PFS-109/04</strain>
        <tissue evidence="2">Leaf</tissue>
    </source>
</reference>
<gene>
    <name evidence="2" type="ORF">F2Q69_00003547</name>
</gene>
<dbReference type="EMBL" id="QGKX02001521">
    <property type="protein sequence ID" value="KAF3511005.1"/>
    <property type="molecule type" value="Genomic_DNA"/>
</dbReference>
<organism evidence="2 3">
    <name type="scientific">Brassica cretica</name>
    <name type="common">Mustard</name>
    <dbReference type="NCBI Taxonomy" id="69181"/>
    <lineage>
        <taxon>Eukaryota</taxon>
        <taxon>Viridiplantae</taxon>
        <taxon>Streptophyta</taxon>
        <taxon>Embryophyta</taxon>
        <taxon>Tracheophyta</taxon>
        <taxon>Spermatophyta</taxon>
        <taxon>Magnoliopsida</taxon>
        <taxon>eudicotyledons</taxon>
        <taxon>Gunneridae</taxon>
        <taxon>Pentapetalae</taxon>
        <taxon>rosids</taxon>
        <taxon>malvids</taxon>
        <taxon>Brassicales</taxon>
        <taxon>Brassicaceae</taxon>
        <taxon>Brassiceae</taxon>
        <taxon>Brassica</taxon>
    </lineage>
</organism>
<feature type="region of interest" description="Disordered" evidence="1">
    <location>
        <begin position="140"/>
        <end position="168"/>
    </location>
</feature>
<sequence length="443" mass="47789">MLGYIESIIGKKNGCDTVSSRLRSFSANEDLSLVQPHLFLLMKGEVSSAASVLESHTGVKSLSPSMALTVAGSTPPPLPPSEPPDPDIGVAFPVDPPDPPPSLILHDPMFHPCPTCALRLLRASLSPDLSMTFTKLDKSLDMKPEADSNSSGPNLNGKSPQPPICPSQKMPLEPFKKLQVTVMQAPPHHQAVPARNTQNERLPNPALRALILHVQDVLEDWLLIVKILVVIGSVDGIHFSPLCFHCSYRPDLVPCVCALSFRPDWDSQSSTIISMPLTSCVGGCLCYSGEEPALPVSVVGFILKMSSQVHHQRSTPTRVIIKPISTSSINQPPKANKITSSSATLFHNPKRQNLTPTSPEIIISPQSLFVRGNSHQVSKTWTIDDAGTSTSHSTTASFVASLLIAETLIMQNAMISAHNCGIKSLSLETLFKKLPVLPMIQTV</sequence>
<proteinExistence type="predicted"/>
<dbReference type="Proteomes" id="UP000712600">
    <property type="component" value="Unassembled WGS sequence"/>
</dbReference>
<feature type="compositionally biased region" description="Polar residues" evidence="1">
    <location>
        <begin position="147"/>
        <end position="159"/>
    </location>
</feature>
<accession>A0A8S9P7V0</accession>
<name>A0A8S9P7V0_BRACR</name>
<comment type="caution">
    <text evidence="2">The sequence shown here is derived from an EMBL/GenBank/DDBJ whole genome shotgun (WGS) entry which is preliminary data.</text>
</comment>
<protein>
    <submittedName>
        <fullName evidence="2">Uncharacterized protein</fullName>
    </submittedName>
</protein>